<keyword evidence="2" id="KW-1185">Reference proteome</keyword>
<sequence>MKRIGIAFFYDEFGIVDQYMIHLLKSFKPFLERLVFVSNGPLSKDSEQVVSKIVDNLIIRENKGFDVWAYKEGLDSIGFDKLTDFDELLLFNHTFYGPIFPLSEMFDAMAEKTVDFWGVSTHAKMKPNPFTHQGVLPEHINSHFIAVRQPMLSSASFKSYWETMPEINTYVDSVLKHESRFTKHFNDLGYEYDAYVTPKDYGSRYPVFIDIAETIKNRSPILKRRSLFHTHLFHDLNGIDVPRALRLIEENSEYDVNLIWQNAARTSKLRELGTNAALLRIIGNKPVDVDGIDQTIAVCAHIYYVDLLDEILSYSDNIPCNYDFICTTDSVEKKNEIEAILASNKKIDNYDVRIVEQNRGRDMSALFITFRDVFLSDKYDVVCRLHTKKSPQVEQAQSLVFKRHLLDNLLYSKEYVSGVLKLFRETETVGLAYPPAIHTGYATLGHGWWANRPQVKEIHERLKLKTPLDDHTPVAPYGTMFWFRPIALRKLFEYDWKWSDFNKEPDHVDGGLAHGLERVISYVAGDSGYITMQIMNPDSAAYNYTSLEYKYQTIMAKLPAGSVAHVASLIEDSNISSTVRQSFKRLVLSIKRSLLFRSPTLFRVLRPFYRLVRWGTFPFRKK</sequence>
<dbReference type="RefSeq" id="WP_105541257.1">
    <property type="nucleotide sequence ID" value="NZ_JBBGZH010000001.1"/>
</dbReference>
<proteinExistence type="predicted"/>
<accession>A0ABU8P920</accession>
<gene>
    <name evidence="1" type="ORF">WH297_02885</name>
</gene>
<reference evidence="1 2" key="1">
    <citation type="submission" date="2023-12" db="EMBL/GenBank/DDBJ databases">
        <title>Gut-associated functions are favored during microbiome assembly across C. elegans life.</title>
        <authorList>
            <person name="Zimmermann J."/>
        </authorList>
    </citation>
    <scope>NUCLEOTIDE SEQUENCE [LARGE SCALE GENOMIC DNA]</scope>
    <source>
        <strain evidence="1 2">MYb71</strain>
    </source>
</reference>
<evidence type="ECO:0000313" key="2">
    <source>
        <dbReference type="Proteomes" id="UP001375812"/>
    </source>
</evidence>
<dbReference type="EMBL" id="JBBGZH010000001">
    <property type="protein sequence ID" value="MEJ5018689.1"/>
    <property type="molecule type" value="Genomic_DNA"/>
</dbReference>
<dbReference type="Proteomes" id="UP001375812">
    <property type="component" value="Unassembled WGS sequence"/>
</dbReference>
<organism evidence="1 2">
    <name type="scientific">Ochrobactrum vermis</name>
    <dbReference type="NCBI Taxonomy" id="1827297"/>
    <lineage>
        <taxon>Bacteria</taxon>
        <taxon>Pseudomonadati</taxon>
        <taxon>Pseudomonadota</taxon>
        <taxon>Alphaproteobacteria</taxon>
        <taxon>Hyphomicrobiales</taxon>
        <taxon>Brucellaceae</taxon>
        <taxon>Brucella/Ochrobactrum group</taxon>
        <taxon>Ochrobactrum</taxon>
    </lineage>
</organism>
<comment type="caution">
    <text evidence="1">The sequence shown here is derived from an EMBL/GenBank/DDBJ whole genome shotgun (WGS) entry which is preliminary data.</text>
</comment>
<evidence type="ECO:0000313" key="1">
    <source>
        <dbReference type="EMBL" id="MEJ5018689.1"/>
    </source>
</evidence>
<protein>
    <submittedName>
        <fullName evidence="1">Rhamnan synthesis F family protein</fullName>
    </submittedName>
</protein>
<dbReference type="InterPro" id="IPR007739">
    <property type="entry name" value="RgpF"/>
</dbReference>
<name>A0ABU8P920_9HYPH</name>
<dbReference type="Pfam" id="PF05045">
    <property type="entry name" value="RgpF"/>
    <property type="match status" value="1"/>
</dbReference>